<evidence type="ECO:0000313" key="4">
    <source>
        <dbReference type="EMBL" id="JAI14953.1"/>
    </source>
</evidence>
<dbReference type="GO" id="GO:0033588">
    <property type="term" value="C:elongator holoenzyme complex"/>
    <property type="evidence" value="ECO:0007669"/>
    <property type="project" value="InterPro"/>
</dbReference>
<evidence type="ECO:0000256" key="3">
    <source>
        <dbReference type="ARBA" id="ARBA00020263"/>
    </source>
</evidence>
<dbReference type="GO" id="GO:0002098">
    <property type="term" value="P:tRNA wobble uridine modification"/>
    <property type="evidence" value="ECO:0007669"/>
    <property type="project" value="InterPro"/>
</dbReference>
<comment type="similarity">
    <text evidence="2">Belongs to the ELP6 family.</text>
</comment>
<dbReference type="InterPro" id="IPR018627">
    <property type="entry name" value="ELP6"/>
</dbReference>
<protein>
    <recommendedName>
        <fullName evidence="3">Elongator complex protein 6</fullName>
    </recommendedName>
</protein>
<dbReference type="Pfam" id="PF09807">
    <property type="entry name" value="ELP6"/>
    <property type="match status" value="1"/>
</dbReference>
<dbReference type="AlphaFoldDB" id="A0A0K8TL94"/>
<comment type="pathway">
    <text evidence="1">tRNA modification; 5-methoxycarbonylmethyl-2-thiouridine-tRNA biosynthesis.</text>
</comment>
<name>A0A0K8TL94_TABBR</name>
<organism evidence="4">
    <name type="scientific">Tabanus bromius</name>
    <name type="common">Band-eyed brown horse fly</name>
    <dbReference type="NCBI Taxonomy" id="304241"/>
    <lineage>
        <taxon>Eukaryota</taxon>
        <taxon>Metazoa</taxon>
        <taxon>Ecdysozoa</taxon>
        <taxon>Arthropoda</taxon>
        <taxon>Hexapoda</taxon>
        <taxon>Insecta</taxon>
        <taxon>Pterygota</taxon>
        <taxon>Neoptera</taxon>
        <taxon>Endopterygota</taxon>
        <taxon>Diptera</taxon>
        <taxon>Brachycera</taxon>
        <taxon>Tabanomorpha</taxon>
        <taxon>Tabanoidea</taxon>
        <taxon>Tabanidae</taxon>
        <taxon>Tabanus</taxon>
    </lineage>
</organism>
<reference evidence="4" key="1">
    <citation type="journal article" date="2015" name="Insect Biochem. Mol. Biol.">
        <title>An insight into the sialome of the horse fly, Tabanus bromius.</title>
        <authorList>
            <person name="Ribeiro J.M."/>
            <person name="Kazimirova M."/>
            <person name="Takac P."/>
            <person name="Andersen J.F."/>
            <person name="Francischetti I.M."/>
        </authorList>
    </citation>
    <scope>NUCLEOTIDE SEQUENCE</scope>
</reference>
<dbReference type="InterPro" id="IPR027417">
    <property type="entry name" value="P-loop_NTPase"/>
</dbReference>
<dbReference type="PANTHER" id="PTHR16184">
    <property type="entry name" value="ELONGATOR COMPLEX PROTEIN 6"/>
    <property type="match status" value="1"/>
</dbReference>
<proteinExistence type="evidence at transcript level"/>
<accession>A0A0K8TL94</accession>
<dbReference type="PANTHER" id="PTHR16184:SF6">
    <property type="entry name" value="ELONGATOR COMPLEX PROTEIN 6"/>
    <property type="match status" value="1"/>
</dbReference>
<sequence length="250" mass="27987">MAASVLLACGLNEQKLAPHIHISEESGTDASFLVSSIMGQRFRVQNSGMLIFCLHHTFQHYVNAGMRLGYNLNLMKGKTVRVFEIIADIANDLFDSKWLMSGSTILSHLLVDINRELDEMLSEKQSVTLFIDDLSVLINLGVTELRIVKFCRELNTKAKQEGQNITIVTKLNCSDIYELVSYNLVDLCDTHLKVEKLQSGNFKEVDGKILARRKSASNIFSSTTQDKTILYKVNDKNIKTFNPGAVGVNI</sequence>
<dbReference type="UniPathway" id="UPA00988"/>
<dbReference type="Gene3D" id="3.40.50.300">
    <property type="entry name" value="P-loop containing nucleotide triphosphate hydrolases"/>
    <property type="match status" value="1"/>
</dbReference>
<dbReference type="EMBL" id="GDAI01002650">
    <property type="protein sequence ID" value="JAI14953.1"/>
    <property type="molecule type" value="mRNA"/>
</dbReference>
<evidence type="ECO:0000256" key="2">
    <source>
        <dbReference type="ARBA" id="ARBA00008837"/>
    </source>
</evidence>
<dbReference type="CDD" id="cd19495">
    <property type="entry name" value="Elp6"/>
    <property type="match status" value="1"/>
</dbReference>
<evidence type="ECO:0000256" key="1">
    <source>
        <dbReference type="ARBA" id="ARBA00005043"/>
    </source>
</evidence>